<evidence type="ECO:0000256" key="6">
    <source>
        <dbReference type="SAM" id="SignalP"/>
    </source>
</evidence>
<evidence type="ECO:0000256" key="2">
    <source>
        <dbReference type="ARBA" id="ARBA00022448"/>
    </source>
</evidence>
<dbReference type="PROSITE" id="PS51211">
    <property type="entry name" value="VITELLOGENIN"/>
    <property type="match status" value="1"/>
</dbReference>
<dbReference type="Gene3D" id="1.25.10.20">
    <property type="entry name" value="Vitellinogen, superhelical"/>
    <property type="match status" value="1"/>
</dbReference>
<dbReference type="Gene3D" id="2.30.230.10">
    <property type="entry name" value="Lipovitellin, beta-sheet shell regions, chain A"/>
    <property type="match status" value="1"/>
</dbReference>
<name>A0A9P0ABE6_BEMTA</name>
<dbReference type="InterPro" id="IPR011030">
    <property type="entry name" value="Lipovitellin_superhlx_dom"/>
</dbReference>
<dbReference type="InterPro" id="IPR015816">
    <property type="entry name" value="Vitellinogen_b-sht_N"/>
</dbReference>
<keyword evidence="3 6" id="KW-0732">Signal</keyword>
<evidence type="ECO:0000313" key="8">
    <source>
        <dbReference type="EMBL" id="CAH0387273.1"/>
    </source>
</evidence>
<feature type="signal peptide" evidence="6">
    <location>
        <begin position="1"/>
        <end position="17"/>
    </location>
</feature>
<feature type="domain" description="Vitellogenin" evidence="7">
    <location>
        <begin position="34"/>
        <end position="689"/>
    </location>
</feature>
<dbReference type="GO" id="GO:0005548">
    <property type="term" value="F:phospholipid transporter activity"/>
    <property type="evidence" value="ECO:0007669"/>
    <property type="project" value="InterPro"/>
</dbReference>
<comment type="caution">
    <text evidence="5">Lacks conserved residue(s) required for the propagation of feature annotation.</text>
</comment>
<dbReference type="SUPFAM" id="SSF48431">
    <property type="entry name" value="Lipovitellin-phosvitin complex, superhelical domain"/>
    <property type="match status" value="1"/>
</dbReference>
<dbReference type="KEGG" id="btab:109030614"/>
<dbReference type="GO" id="GO:0005794">
    <property type="term" value="C:Golgi apparatus"/>
    <property type="evidence" value="ECO:0007669"/>
    <property type="project" value="TreeGrafter"/>
</dbReference>
<protein>
    <recommendedName>
        <fullName evidence="7">Vitellogenin domain-containing protein</fullName>
    </recommendedName>
</protein>
<sequence length="917" mass="101666">MGAHWIFCLLFVFTKFGFYCQMAPAAAGSELKQWTPGVGSSFRMESTLLLNEKDARTGKDVGYQVQGAVTVACVWQNPDPYATPDKLLKIELQYPQLLIKSRKAPAPEGFVTHGSKLDSLKNGPIFVHWVNGKIKNVYTVSGEDPAIVNLKIAVASLFQYQTGDSEGPKEEMDASGVCKTSYVSIDSHTLLKRKSNCKLLPPLPFVQHPEKVWSADVDSKREVFYEFNKDLSQIKRIASEESHVFHVAAREDVGSTITARLQLLNSGIPFEASVADAPSVDQAVQVLSKELKLLLSGQYLTLQREVLSCQDDADSCPNLAKLIKENREALHGKNFGTTRSASLFIKLIKAVRNGKKEEIIKVMKHSKNANLLPQLYDVLGTAQTITAHEAAMKLLNLNSEADVDKAERYFWALALGSQPLQAVIQDLSALIEKPIKSDKLRETMTLTLAAMANRFLQLKESDTTLNKQLKEREEVVAVQKLLSKKLSACKDTDEFCQLMYLRAMKNLGNETSIPQVLEFAFKGSRKVSVAAMKTLKSFPSKFWDANVLRSAEKIYFQLSKLFDSSARTLAIDILLESNPSDATLKHLLFSLTSSDPVYEVKQYLLQRLRQFADNDAEFAARIKRIVNSAGLNHYGALAQRGMTTAFTRPFMSHPSANGSLLTIQEVSGGILKRGIVDVVIDSKEKSHTIFSLGLFAGGLSSFVSSDDSTNSPEEGEEAATAGMELTVMGVQIRPFVFFNGQGELMGHVWSGTGSEKTPAYQALGLLQDSLLYIPLGTGTVAQITLLGGISFDLSGQIQFSLWNRNAHSLVEKNAGVSLQGLVKVDSAYVRSQIEFQVGTEVKLNLVSDIDFYSKVALCMQLKQLDSLIRHNIFKVERIPGSKHRLRKSTYRFVKVPGRCYYLNQKNNDMCRVIFKNT</sequence>
<keyword evidence="2" id="KW-0813">Transport</keyword>
<dbReference type="SMART" id="SM00638">
    <property type="entry name" value="LPD_N"/>
    <property type="match status" value="1"/>
</dbReference>
<keyword evidence="9" id="KW-1185">Reference proteome</keyword>
<keyword evidence="4" id="KW-0256">Endoplasmic reticulum</keyword>
<evidence type="ECO:0000256" key="5">
    <source>
        <dbReference type="PROSITE-ProRule" id="PRU00557"/>
    </source>
</evidence>
<proteinExistence type="predicted"/>
<dbReference type="GO" id="GO:0042157">
    <property type="term" value="P:lipoprotein metabolic process"/>
    <property type="evidence" value="ECO:0007669"/>
    <property type="project" value="TreeGrafter"/>
</dbReference>
<dbReference type="InterPro" id="IPR001747">
    <property type="entry name" value="Vitellogenin_N"/>
</dbReference>
<dbReference type="GO" id="GO:0005783">
    <property type="term" value="C:endoplasmic reticulum"/>
    <property type="evidence" value="ECO:0007669"/>
    <property type="project" value="UniProtKB-SubCell"/>
</dbReference>
<dbReference type="PANTHER" id="PTHR13024">
    <property type="entry name" value="MICROSOMAL TRIGLYCERIDE TRANSFER PROTEIN, LARGE SUBUNIT"/>
    <property type="match status" value="1"/>
</dbReference>
<dbReference type="InterPro" id="IPR045811">
    <property type="entry name" value="MTP_lip-bd"/>
</dbReference>
<reference evidence="8" key="1">
    <citation type="submission" date="2021-12" db="EMBL/GenBank/DDBJ databases">
        <authorList>
            <person name="King R."/>
        </authorList>
    </citation>
    <scope>NUCLEOTIDE SEQUENCE</scope>
</reference>
<evidence type="ECO:0000313" key="9">
    <source>
        <dbReference type="Proteomes" id="UP001152759"/>
    </source>
</evidence>
<dbReference type="GO" id="GO:0016323">
    <property type="term" value="C:basolateral plasma membrane"/>
    <property type="evidence" value="ECO:0007669"/>
    <property type="project" value="TreeGrafter"/>
</dbReference>
<dbReference type="InterPro" id="IPR039988">
    <property type="entry name" value="MTTP"/>
</dbReference>
<accession>A0A9P0ABE6</accession>
<evidence type="ECO:0000256" key="1">
    <source>
        <dbReference type="ARBA" id="ARBA00004240"/>
    </source>
</evidence>
<organism evidence="8 9">
    <name type="scientific">Bemisia tabaci</name>
    <name type="common">Sweetpotato whitefly</name>
    <name type="synonym">Aleurodes tabaci</name>
    <dbReference type="NCBI Taxonomy" id="7038"/>
    <lineage>
        <taxon>Eukaryota</taxon>
        <taxon>Metazoa</taxon>
        <taxon>Ecdysozoa</taxon>
        <taxon>Arthropoda</taxon>
        <taxon>Hexapoda</taxon>
        <taxon>Insecta</taxon>
        <taxon>Pterygota</taxon>
        <taxon>Neoptera</taxon>
        <taxon>Paraneoptera</taxon>
        <taxon>Hemiptera</taxon>
        <taxon>Sternorrhyncha</taxon>
        <taxon>Aleyrodoidea</taxon>
        <taxon>Aleyrodidae</taxon>
        <taxon>Aleyrodinae</taxon>
        <taxon>Bemisia</taxon>
    </lineage>
</organism>
<evidence type="ECO:0000259" key="7">
    <source>
        <dbReference type="PROSITE" id="PS51211"/>
    </source>
</evidence>
<evidence type="ECO:0000256" key="4">
    <source>
        <dbReference type="ARBA" id="ARBA00022824"/>
    </source>
</evidence>
<feature type="chain" id="PRO_5040128666" description="Vitellogenin domain-containing protein" evidence="6">
    <location>
        <begin position="18"/>
        <end position="917"/>
    </location>
</feature>
<dbReference type="AlphaFoldDB" id="A0A9P0ABE6"/>
<dbReference type="Pfam" id="PF01347">
    <property type="entry name" value="Vitellogenin_N"/>
    <property type="match status" value="1"/>
</dbReference>
<dbReference type="Pfam" id="PF19444">
    <property type="entry name" value="MTP_lip_bd"/>
    <property type="match status" value="1"/>
</dbReference>
<evidence type="ECO:0000256" key="3">
    <source>
        <dbReference type="ARBA" id="ARBA00022729"/>
    </source>
</evidence>
<dbReference type="Proteomes" id="UP001152759">
    <property type="component" value="Chromosome 3"/>
</dbReference>
<dbReference type="GO" id="GO:0008289">
    <property type="term" value="F:lipid binding"/>
    <property type="evidence" value="ECO:0007669"/>
    <property type="project" value="InterPro"/>
</dbReference>
<dbReference type="EMBL" id="OU963864">
    <property type="protein sequence ID" value="CAH0387273.1"/>
    <property type="molecule type" value="Genomic_DNA"/>
</dbReference>
<dbReference type="InterPro" id="IPR015819">
    <property type="entry name" value="Lipid_transp_b-sht_shell"/>
</dbReference>
<gene>
    <name evidence="8" type="ORF">BEMITA_LOCUS6312</name>
</gene>
<dbReference type="SUPFAM" id="SSF56968">
    <property type="entry name" value="Lipovitellin-phosvitin complex, beta-sheet shell regions"/>
    <property type="match status" value="1"/>
</dbReference>
<dbReference type="PANTHER" id="PTHR13024:SF0">
    <property type="entry name" value="MICROSOMAL TRIACYLGLYCEROL TRANSFER PROTEIN"/>
    <property type="match status" value="1"/>
</dbReference>
<comment type="subcellular location">
    <subcellularLocation>
        <location evidence="1">Endoplasmic reticulum</location>
    </subcellularLocation>
</comment>